<accession>A0A7J6KVF7</accession>
<protein>
    <submittedName>
        <fullName evidence="3">Uncharacterized protein</fullName>
    </submittedName>
</protein>
<reference evidence="3 4" key="1">
    <citation type="submission" date="2020-04" db="EMBL/GenBank/DDBJ databases">
        <title>Perkinsus olseni comparative genomics.</title>
        <authorList>
            <person name="Bogema D.R."/>
        </authorList>
    </citation>
    <scope>NUCLEOTIDE SEQUENCE [LARGE SCALE GENOMIC DNA]</scope>
    <source>
        <strain evidence="3">ATCC PRA-179</strain>
    </source>
</reference>
<evidence type="ECO:0000313" key="3">
    <source>
        <dbReference type="EMBL" id="KAF4650571.1"/>
    </source>
</evidence>
<dbReference type="InterPro" id="IPR011010">
    <property type="entry name" value="DNA_brk_join_enz"/>
</dbReference>
<dbReference type="SUPFAM" id="SSF47823">
    <property type="entry name" value="lambda integrase-like, N-terminal domain"/>
    <property type="match status" value="1"/>
</dbReference>
<dbReference type="SUPFAM" id="SSF56349">
    <property type="entry name" value="DNA breaking-rejoining enzymes"/>
    <property type="match status" value="1"/>
</dbReference>
<sequence>MAERRQRARDFLRQAADAGVDIRDEVAVMVAGALADSSRRTYSSAENLFRDIIWGDNAPADTYPRSGEMLMVFAYVMTRVNYKASTIKTYVAGVKTKNLEHGYRLSSIEEDHLKRVLKTVGKRTTGESQMVNRMEPITVDEVRECMRNAAPGSREIKMGMLLSLFAVLRAGEGLALNTKDVVFDTQDGMDIVRLTIREGKCDQYGQGVVVKVGCTRQAKNRPCGGILCLVHQLYQYMYDGYRTGVLSTRQGAPLLVDPRTRLRLSYATFSEGIRGLITASTNRVGWTDFGTHSLRRSGAWWMWLARIPRINRLEFGRWALDTTLEKFYLTGVTHTQSHKYARAMVQGTYDGL</sequence>
<name>A0A7J6KVF7_PEROL</name>
<dbReference type="GO" id="GO:0006310">
    <property type="term" value="P:DNA recombination"/>
    <property type="evidence" value="ECO:0007669"/>
    <property type="project" value="UniProtKB-KW"/>
</dbReference>
<keyword evidence="2" id="KW-0233">DNA recombination</keyword>
<dbReference type="Proteomes" id="UP000570595">
    <property type="component" value="Unassembled WGS sequence"/>
</dbReference>
<keyword evidence="1" id="KW-0238">DNA-binding</keyword>
<dbReference type="Gene3D" id="1.10.443.10">
    <property type="entry name" value="Intergrase catalytic core"/>
    <property type="match status" value="1"/>
</dbReference>
<dbReference type="AlphaFoldDB" id="A0A7J6KVF7"/>
<evidence type="ECO:0000256" key="1">
    <source>
        <dbReference type="ARBA" id="ARBA00023125"/>
    </source>
</evidence>
<evidence type="ECO:0000313" key="4">
    <source>
        <dbReference type="Proteomes" id="UP000570595"/>
    </source>
</evidence>
<dbReference type="InterPro" id="IPR013762">
    <property type="entry name" value="Integrase-like_cat_sf"/>
</dbReference>
<dbReference type="Gene3D" id="1.10.150.130">
    <property type="match status" value="1"/>
</dbReference>
<proteinExistence type="predicted"/>
<dbReference type="GO" id="GO:0015074">
    <property type="term" value="P:DNA integration"/>
    <property type="evidence" value="ECO:0007669"/>
    <property type="project" value="InterPro"/>
</dbReference>
<dbReference type="EMBL" id="JABAHT010001016">
    <property type="protein sequence ID" value="KAF4650571.1"/>
    <property type="molecule type" value="Genomic_DNA"/>
</dbReference>
<gene>
    <name evidence="3" type="ORF">FOZ61_000195</name>
</gene>
<comment type="caution">
    <text evidence="3">The sequence shown here is derived from an EMBL/GenBank/DDBJ whole genome shotgun (WGS) entry which is preliminary data.</text>
</comment>
<organism evidence="3 4">
    <name type="scientific">Perkinsus olseni</name>
    <name type="common">Perkinsus atlanticus</name>
    <dbReference type="NCBI Taxonomy" id="32597"/>
    <lineage>
        <taxon>Eukaryota</taxon>
        <taxon>Sar</taxon>
        <taxon>Alveolata</taxon>
        <taxon>Perkinsozoa</taxon>
        <taxon>Perkinsea</taxon>
        <taxon>Perkinsida</taxon>
        <taxon>Perkinsidae</taxon>
        <taxon>Perkinsus</taxon>
    </lineage>
</organism>
<dbReference type="InterPro" id="IPR010998">
    <property type="entry name" value="Integrase_recombinase_N"/>
</dbReference>
<evidence type="ECO:0000256" key="2">
    <source>
        <dbReference type="ARBA" id="ARBA00023172"/>
    </source>
</evidence>
<dbReference type="OrthoDB" id="441141at2759"/>
<dbReference type="GO" id="GO:0003677">
    <property type="term" value="F:DNA binding"/>
    <property type="evidence" value="ECO:0007669"/>
    <property type="project" value="UniProtKB-KW"/>
</dbReference>